<feature type="transmembrane region" description="Helical" evidence="5">
    <location>
        <begin position="347"/>
        <end position="370"/>
    </location>
</feature>
<dbReference type="PROSITE" id="PS50850">
    <property type="entry name" value="MFS"/>
    <property type="match status" value="1"/>
</dbReference>
<feature type="transmembrane region" description="Helical" evidence="5">
    <location>
        <begin position="91"/>
        <end position="112"/>
    </location>
</feature>
<feature type="transmembrane region" description="Helical" evidence="5">
    <location>
        <begin position="281"/>
        <end position="300"/>
    </location>
</feature>
<evidence type="ECO:0000256" key="5">
    <source>
        <dbReference type="SAM" id="Phobius"/>
    </source>
</evidence>
<feature type="transmembrane region" description="Helical" evidence="5">
    <location>
        <begin position="66"/>
        <end position="85"/>
    </location>
</feature>
<feature type="non-terminal residue" evidence="7">
    <location>
        <position position="431"/>
    </location>
</feature>
<feature type="transmembrane region" description="Helical" evidence="5">
    <location>
        <begin position="12"/>
        <end position="30"/>
    </location>
</feature>
<evidence type="ECO:0000256" key="4">
    <source>
        <dbReference type="ARBA" id="ARBA00023136"/>
    </source>
</evidence>
<reference evidence="7" key="1">
    <citation type="submission" date="2013-08" db="EMBL/GenBank/DDBJ databases">
        <authorList>
            <person name="Mendez C."/>
            <person name="Richter M."/>
            <person name="Ferrer M."/>
            <person name="Sanchez J."/>
        </authorList>
    </citation>
    <scope>NUCLEOTIDE SEQUENCE</scope>
</reference>
<feature type="transmembrane region" description="Helical" evidence="5">
    <location>
        <begin position="376"/>
        <end position="397"/>
    </location>
</feature>
<proteinExistence type="predicted"/>
<feature type="transmembrane region" description="Helical" evidence="5">
    <location>
        <begin position="256"/>
        <end position="274"/>
    </location>
</feature>
<feature type="transmembrane region" description="Helical" evidence="5">
    <location>
        <begin position="124"/>
        <end position="149"/>
    </location>
</feature>
<feature type="transmembrane region" description="Helical" evidence="5">
    <location>
        <begin position="306"/>
        <end position="326"/>
    </location>
</feature>
<accession>T1B1M7</accession>
<dbReference type="AlphaFoldDB" id="T1B1M7"/>
<feature type="transmembrane region" description="Helical" evidence="5">
    <location>
        <begin position="155"/>
        <end position="176"/>
    </location>
</feature>
<dbReference type="PANTHER" id="PTHR24064">
    <property type="entry name" value="SOLUTE CARRIER FAMILY 22 MEMBER"/>
    <property type="match status" value="1"/>
</dbReference>
<dbReference type="InterPro" id="IPR020846">
    <property type="entry name" value="MFS_dom"/>
</dbReference>
<reference evidence="7" key="2">
    <citation type="journal article" date="2014" name="ISME J.">
        <title>Microbial stratification in low pH oxic and suboxic macroscopic growths along an acid mine drainage.</title>
        <authorList>
            <person name="Mendez-Garcia C."/>
            <person name="Mesa V."/>
            <person name="Sprenger R.R."/>
            <person name="Richter M."/>
            <person name="Diez M.S."/>
            <person name="Solano J."/>
            <person name="Bargiela R."/>
            <person name="Golyshina O.V."/>
            <person name="Manteca A."/>
            <person name="Ramos J.L."/>
            <person name="Gallego J.R."/>
            <person name="Llorente I."/>
            <person name="Martins Dos Santos V.A."/>
            <person name="Jensen O.N."/>
            <person name="Pelaez A.I."/>
            <person name="Sanchez J."/>
            <person name="Ferrer M."/>
        </authorList>
    </citation>
    <scope>NUCLEOTIDE SEQUENCE</scope>
</reference>
<dbReference type="Gene3D" id="1.20.1250.20">
    <property type="entry name" value="MFS general substrate transporter like domains"/>
    <property type="match status" value="1"/>
</dbReference>
<dbReference type="SUPFAM" id="SSF103473">
    <property type="entry name" value="MFS general substrate transporter"/>
    <property type="match status" value="1"/>
</dbReference>
<dbReference type="InterPro" id="IPR005829">
    <property type="entry name" value="Sugar_transporter_CS"/>
</dbReference>
<keyword evidence="3 5" id="KW-1133">Transmembrane helix</keyword>
<keyword evidence="2 5" id="KW-0812">Transmembrane</keyword>
<dbReference type="EMBL" id="AUZZ01000773">
    <property type="protein sequence ID" value="EQD66751.1"/>
    <property type="molecule type" value="Genomic_DNA"/>
</dbReference>
<evidence type="ECO:0000256" key="2">
    <source>
        <dbReference type="ARBA" id="ARBA00022692"/>
    </source>
</evidence>
<evidence type="ECO:0000313" key="7">
    <source>
        <dbReference type="EMBL" id="EQD66751.1"/>
    </source>
</evidence>
<feature type="domain" description="Major facilitator superfamily (MFS) profile" evidence="6">
    <location>
        <begin position="1"/>
        <end position="401"/>
    </location>
</feature>
<dbReference type="PROSITE" id="PS00217">
    <property type="entry name" value="SUGAR_TRANSPORT_2"/>
    <property type="match status" value="1"/>
</dbReference>
<evidence type="ECO:0000259" key="6">
    <source>
        <dbReference type="PROSITE" id="PS50850"/>
    </source>
</evidence>
<name>T1B1M7_9ZZZZ</name>
<dbReference type="InterPro" id="IPR036259">
    <property type="entry name" value="MFS_trans_sf"/>
</dbReference>
<feature type="transmembrane region" description="Helical" evidence="5">
    <location>
        <begin position="36"/>
        <end position="54"/>
    </location>
</feature>
<comment type="subcellular location">
    <subcellularLocation>
        <location evidence="1">Membrane</location>
        <topology evidence="1">Multi-pass membrane protein</topology>
    </subcellularLocation>
</comment>
<protein>
    <submittedName>
        <fullName evidence="7">General substrate transporter</fullName>
    </submittedName>
</protein>
<gene>
    <name evidence="7" type="ORF">B2A_01015</name>
</gene>
<keyword evidence="4 5" id="KW-0472">Membrane</keyword>
<comment type="caution">
    <text evidence="7">The sequence shown here is derived from an EMBL/GenBank/DDBJ whole genome shotgun (WGS) entry which is preliminary data.</text>
</comment>
<sequence>MLIAGMSFFTDAYDLFVIGVAILLLIPAFHMDALQTGLLVSSALFGAVLGPVIFGLAGDKFGRKNTFWITVIILIVGALGSALSVNYIMLLFWRFVLGVGIGGDYPISSTIVAEYSNRRDRGKLISSTFAMQGFGIIAGVIIALSLFFANVPGNLIWRLLLGIGAIPVASILYYRLQFEETQWFKNAKSSLAHKPKGNANRMTRGAFFRKRWKVLAGTTISWFINDVTYYGTTIFTPYLVGMFGFSGLLAATKTSAVVLVLFAVPGYWIAVALIDKEGRKPIQYIGFLVTGVAFLVLALAGRYILALSSVLFFFIYGLTFFFTNYGPNTTTYVYPTELYPTQYRATGHGLASMSGKLGAAISALLFPLLIVSIGKYALIGVLGTLSLVGFLTTVLLLPETKRRSLMETSGEMELGLVTTMLSDEFSSLISD</sequence>
<dbReference type="GO" id="GO:0016020">
    <property type="term" value="C:membrane"/>
    <property type="evidence" value="ECO:0007669"/>
    <property type="project" value="UniProtKB-SubCell"/>
</dbReference>
<organism evidence="7">
    <name type="scientific">mine drainage metagenome</name>
    <dbReference type="NCBI Taxonomy" id="410659"/>
    <lineage>
        <taxon>unclassified sequences</taxon>
        <taxon>metagenomes</taxon>
        <taxon>ecological metagenomes</taxon>
    </lineage>
</organism>
<evidence type="ECO:0000256" key="3">
    <source>
        <dbReference type="ARBA" id="ARBA00022989"/>
    </source>
</evidence>
<dbReference type="GO" id="GO:0022857">
    <property type="term" value="F:transmembrane transporter activity"/>
    <property type="evidence" value="ECO:0007669"/>
    <property type="project" value="InterPro"/>
</dbReference>
<dbReference type="Pfam" id="PF00083">
    <property type="entry name" value="Sugar_tr"/>
    <property type="match status" value="1"/>
</dbReference>
<evidence type="ECO:0000256" key="1">
    <source>
        <dbReference type="ARBA" id="ARBA00004141"/>
    </source>
</evidence>
<dbReference type="InterPro" id="IPR005828">
    <property type="entry name" value="MFS_sugar_transport-like"/>
</dbReference>